<dbReference type="OrthoDB" id="8122238at2759"/>
<protein>
    <recommendedName>
        <fullName evidence="1">Mutator-like transposase domain-containing protein</fullName>
    </recommendedName>
</protein>
<feature type="non-terminal residue" evidence="2">
    <location>
        <position position="134"/>
    </location>
</feature>
<evidence type="ECO:0000259" key="1">
    <source>
        <dbReference type="Pfam" id="PF20700"/>
    </source>
</evidence>
<keyword evidence="3" id="KW-1185">Reference proteome</keyword>
<dbReference type="AlphaFoldDB" id="A0A8J9Y7J9"/>
<sequence>MVINKYCLMCSRVGKKETPKDHKCYKNFEGAMETMESEIKTEGFKQSLDQKLRVLSLCQKATRGTSQIAILYQSLKHKTMQAYNIKKHLQEEQDVAISLQQIKETVEYKLKPSANRSFANIVKKVPISMFVPIT</sequence>
<evidence type="ECO:0000313" key="3">
    <source>
        <dbReference type="Proteomes" id="UP000838878"/>
    </source>
</evidence>
<organism evidence="2 3">
    <name type="scientific">Brenthis ino</name>
    <name type="common">lesser marbled fritillary</name>
    <dbReference type="NCBI Taxonomy" id="405034"/>
    <lineage>
        <taxon>Eukaryota</taxon>
        <taxon>Metazoa</taxon>
        <taxon>Ecdysozoa</taxon>
        <taxon>Arthropoda</taxon>
        <taxon>Hexapoda</taxon>
        <taxon>Insecta</taxon>
        <taxon>Pterygota</taxon>
        <taxon>Neoptera</taxon>
        <taxon>Endopterygota</taxon>
        <taxon>Lepidoptera</taxon>
        <taxon>Glossata</taxon>
        <taxon>Ditrysia</taxon>
        <taxon>Papilionoidea</taxon>
        <taxon>Nymphalidae</taxon>
        <taxon>Heliconiinae</taxon>
        <taxon>Argynnini</taxon>
        <taxon>Brenthis</taxon>
    </lineage>
</organism>
<dbReference type="EMBL" id="OV170223">
    <property type="protein sequence ID" value="CAH0721929.1"/>
    <property type="molecule type" value="Genomic_DNA"/>
</dbReference>
<dbReference type="Pfam" id="PF20700">
    <property type="entry name" value="Mutator"/>
    <property type="match status" value="1"/>
</dbReference>
<dbReference type="Proteomes" id="UP000838878">
    <property type="component" value="Chromosome 3"/>
</dbReference>
<dbReference type="InterPro" id="IPR049012">
    <property type="entry name" value="Mutator_transp_dom"/>
</dbReference>
<feature type="domain" description="Mutator-like transposase" evidence="1">
    <location>
        <begin position="2"/>
        <end position="57"/>
    </location>
</feature>
<name>A0A8J9Y7J9_9NEOP</name>
<reference evidence="2" key="1">
    <citation type="submission" date="2021-12" db="EMBL/GenBank/DDBJ databases">
        <authorList>
            <person name="Martin H S."/>
        </authorList>
    </citation>
    <scope>NUCLEOTIDE SEQUENCE</scope>
</reference>
<proteinExistence type="predicted"/>
<gene>
    <name evidence="2" type="ORF">BINO364_LOCUS7962</name>
</gene>
<accession>A0A8J9Y7J9</accession>
<evidence type="ECO:0000313" key="2">
    <source>
        <dbReference type="EMBL" id="CAH0721929.1"/>
    </source>
</evidence>